<evidence type="ECO:0000313" key="5">
    <source>
        <dbReference type="Proteomes" id="UP000017052"/>
    </source>
</evidence>
<dbReference type="Gene3D" id="3.40.50.1240">
    <property type="entry name" value="Phosphoglycerate mutase-like"/>
    <property type="match status" value="1"/>
</dbReference>
<sequence>MEFALVRHGESEGNLGGRVLGGQLGPDLTARGRTQARAAARELTDWGADALWSSDMVRARRTAEQIALRTGLPVRTTGLLREQNHGRFDGAEPGTLVAEKTPPGLDVTEVRWGGGESIVDVYARLRVFCEQIAAGAAERVIVVGHSDMGCCFTSMLAGLDHRRVRWNRLHHGQVAYLSWVPGQQALPV</sequence>
<reference evidence="4" key="1">
    <citation type="submission" date="2013-08" db="EMBL/GenBank/DDBJ databases">
        <authorList>
            <person name="Durkin A.S."/>
            <person name="Haft D.R."/>
            <person name="McCorrison J."/>
            <person name="Torralba M."/>
            <person name="Gillis M."/>
            <person name="Haft D.H."/>
            <person name="Methe B."/>
            <person name="Sutton G."/>
            <person name="Nelson K.E."/>
        </authorList>
    </citation>
    <scope>NUCLEOTIDE SEQUENCE [LARGE SCALE GENOMIC DNA]</scope>
    <source>
        <strain evidence="4">F0233</strain>
    </source>
</reference>
<feature type="active site" description="Tele-phosphohistidine intermediate" evidence="2">
    <location>
        <position position="8"/>
    </location>
</feature>
<dbReference type="GO" id="GO:0045820">
    <property type="term" value="P:negative regulation of glycolytic process"/>
    <property type="evidence" value="ECO:0007669"/>
    <property type="project" value="TreeGrafter"/>
</dbReference>
<dbReference type="CDD" id="cd07067">
    <property type="entry name" value="HP_PGM_like"/>
    <property type="match status" value="1"/>
</dbReference>
<evidence type="ECO:0000256" key="2">
    <source>
        <dbReference type="PIRSR" id="PIRSR613078-1"/>
    </source>
</evidence>
<dbReference type="InterPro" id="IPR051695">
    <property type="entry name" value="Phosphoglycerate_Mutase"/>
</dbReference>
<keyword evidence="1" id="KW-0378">Hydrolase</keyword>
<name>U2R3W8_9ACTN</name>
<proteinExistence type="predicted"/>
<evidence type="ECO:0000313" key="4">
    <source>
        <dbReference type="EMBL" id="ERK63546.1"/>
    </source>
</evidence>
<evidence type="ECO:0000256" key="1">
    <source>
        <dbReference type="ARBA" id="ARBA00022801"/>
    </source>
</evidence>
<dbReference type="PROSITE" id="PS00175">
    <property type="entry name" value="PG_MUTASE"/>
    <property type="match status" value="1"/>
</dbReference>
<dbReference type="GO" id="GO:0043456">
    <property type="term" value="P:regulation of pentose-phosphate shunt"/>
    <property type="evidence" value="ECO:0007669"/>
    <property type="project" value="TreeGrafter"/>
</dbReference>
<dbReference type="Proteomes" id="UP000017052">
    <property type="component" value="Unassembled WGS sequence"/>
</dbReference>
<protein>
    <submittedName>
        <fullName evidence="4">Histidine phosphatase superfamily (Branch 1)</fullName>
    </submittedName>
</protein>
<comment type="caution">
    <text evidence="4">The sequence shown here is derived from an EMBL/GenBank/DDBJ whole genome shotgun (WGS) entry which is preliminary data.</text>
</comment>
<dbReference type="InterPro" id="IPR029033">
    <property type="entry name" value="His_PPase_superfam"/>
</dbReference>
<dbReference type="EMBL" id="ACVN02000009">
    <property type="protein sequence ID" value="ERK63546.1"/>
    <property type="molecule type" value="Genomic_DNA"/>
</dbReference>
<feature type="binding site" evidence="3">
    <location>
        <position position="58"/>
    </location>
    <ligand>
        <name>substrate</name>
    </ligand>
</feature>
<gene>
    <name evidence="4" type="ORF">HMPREF0682_1103</name>
</gene>
<dbReference type="PANTHER" id="PTHR46517">
    <property type="entry name" value="FRUCTOSE-2,6-BISPHOSPHATASE TIGAR"/>
    <property type="match status" value="1"/>
</dbReference>
<dbReference type="Pfam" id="PF00300">
    <property type="entry name" value="His_Phos_1"/>
    <property type="match status" value="1"/>
</dbReference>
<accession>U2R3W8</accession>
<dbReference type="InterPro" id="IPR013078">
    <property type="entry name" value="His_Pase_superF_clade-1"/>
</dbReference>
<dbReference type="SUPFAM" id="SSF53254">
    <property type="entry name" value="Phosphoglycerate mutase-like"/>
    <property type="match status" value="1"/>
</dbReference>
<organism evidence="4 5">
    <name type="scientific">Propionibacterium acidifaciens F0233</name>
    <dbReference type="NCBI Taxonomy" id="553198"/>
    <lineage>
        <taxon>Bacteria</taxon>
        <taxon>Bacillati</taxon>
        <taxon>Actinomycetota</taxon>
        <taxon>Actinomycetes</taxon>
        <taxon>Propionibacteriales</taxon>
        <taxon>Propionibacteriaceae</taxon>
        <taxon>Propionibacterium</taxon>
    </lineage>
</organism>
<dbReference type="PANTHER" id="PTHR46517:SF1">
    <property type="entry name" value="FRUCTOSE-2,6-BISPHOSPHATASE TIGAR"/>
    <property type="match status" value="1"/>
</dbReference>
<feature type="binding site" evidence="3">
    <location>
        <begin position="7"/>
        <end position="14"/>
    </location>
    <ligand>
        <name>substrate</name>
    </ligand>
</feature>
<feature type="active site" description="Proton donor/acceptor" evidence="2">
    <location>
        <position position="82"/>
    </location>
</feature>
<dbReference type="SMART" id="SM00855">
    <property type="entry name" value="PGAM"/>
    <property type="match status" value="1"/>
</dbReference>
<keyword evidence="5" id="KW-1185">Reference proteome</keyword>
<dbReference type="InterPro" id="IPR001345">
    <property type="entry name" value="PG/BPGM_mutase_AS"/>
</dbReference>
<dbReference type="GO" id="GO:0004331">
    <property type="term" value="F:fructose-2,6-bisphosphate 2-phosphatase activity"/>
    <property type="evidence" value="ECO:0007669"/>
    <property type="project" value="TreeGrafter"/>
</dbReference>
<evidence type="ECO:0000256" key="3">
    <source>
        <dbReference type="PIRSR" id="PIRSR613078-2"/>
    </source>
</evidence>
<dbReference type="AlphaFoldDB" id="U2R3W8"/>
<dbReference type="GO" id="GO:0005829">
    <property type="term" value="C:cytosol"/>
    <property type="evidence" value="ECO:0007669"/>
    <property type="project" value="TreeGrafter"/>
</dbReference>